<keyword evidence="2" id="KW-0812">Transmembrane</keyword>
<evidence type="ECO:0000313" key="3">
    <source>
        <dbReference type="EMBL" id="EEN50886.1"/>
    </source>
</evidence>
<accession>C3Z9F7</accession>
<protein>
    <recommendedName>
        <fullName evidence="4">Transmembrane protein 141</fullName>
    </recommendedName>
</protein>
<dbReference type="InParanoid" id="C3Z9F7"/>
<sequence length="195" mass="21264">GSRAYTVCQSGAFMSGVFATVTGGLVTFIGQSALRKRLPWGSNPAMVISIAVAAGSGWVVAYTRSRECQQKWYEIRSAHEEKMKLLAKEDSGGLVTFIGQSALRKRLPWGSNPAMVISIAVAAGSGWVVAYTRSRECQQKWYEIRSAHEEKMKLLAKEDSGTSTQVTEVAPKPPEQPHQSSPVLSETNKYGDPIQ</sequence>
<organism>
    <name type="scientific">Branchiostoma floridae</name>
    <name type="common">Florida lancelet</name>
    <name type="synonym">Amphioxus</name>
    <dbReference type="NCBI Taxonomy" id="7739"/>
    <lineage>
        <taxon>Eukaryota</taxon>
        <taxon>Metazoa</taxon>
        <taxon>Chordata</taxon>
        <taxon>Cephalochordata</taxon>
        <taxon>Leptocardii</taxon>
        <taxon>Amphioxiformes</taxon>
        <taxon>Branchiostomatidae</taxon>
        <taxon>Branchiostoma</taxon>
    </lineage>
</organism>
<feature type="transmembrane region" description="Helical" evidence="2">
    <location>
        <begin position="45"/>
        <end position="63"/>
    </location>
</feature>
<evidence type="ECO:0008006" key="4">
    <source>
        <dbReference type="Google" id="ProtNLM"/>
    </source>
</evidence>
<dbReference type="InterPro" id="IPR026788">
    <property type="entry name" value="Tmem141"/>
</dbReference>
<reference evidence="3" key="1">
    <citation type="journal article" date="2008" name="Nature">
        <title>The amphioxus genome and the evolution of the chordate karyotype.</title>
        <authorList>
            <consortium name="US DOE Joint Genome Institute (JGI-PGF)"/>
            <person name="Putnam N.H."/>
            <person name="Butts T."/>
            <person name="Ferrier D.E.K."/>
            <person name="Furlong R.F."/>
            <person name="Hellsten U."/>
            <person name="Kawashima T."/>
            <person name="Robinson-Rechavi M."/>
            <person name="Shoguchi E."/>
            <person name="Terry A."/>
            <person name="Yu J.-K."/>
            <person name="Benito-Gutierrez E.L."/>
            <person name="Dubchak I."/>
            <person name="Garcia-Fernandez J."/>
            <person name="Gibson-Brown J.J."/>
            <person name="Grigoriev I.V."/>
            <person name="Horton A.C."/>
            <person name="de Jong P.J."/>
            <person name="Jurka J."/>
            <person name="Kapitonov V.V."/>
            <person name="Kohara Y."/>
            <person name="Kuroki Y."/>
            <person name="Lindquist E."/>
            <person name="Lucas S."/>
            <person name="Osoegawa K."/>
            <person name="Pennacchio L.A."/>
            <person name="Salamov A.A."/>
            <person name="Satou Y."/>
            <person name="Sauka-Spengler T."/>
            <person name="Schmutz J."/>
            <person name="Shin-I T."/>
            <person name="Toyoda A."/>
            <person name="Bronner-Fraser M."/>
            <person name="Fujiyama A."/>
            <person name="Holland L.Z."/>
            <person name="Holland P.W.H."/>
            <person name="Satoh N."/>
            <person name="Rokhsar D.S."/>
        </authorList>
    </citation>
    <scope>NUCLEOTIDE SEQUENCE [LARGE SCALE GENOMIC DNA]</scope>
    <source>
        <strain evidence="3">S238N-H82</strain>
        <tissue evidence="3">Testes</tissue>
    </source>
</reference>
<dbReference type="PANTHER" id="PTHR47229">
    <property type="entry name" value="TRANSMEMBRANE PROTEIN 141"/>
    <property type="match status" value="1"/>
</dbReference>
<dbReference type="InterPro" id="IPR038259">
    <property type="entry name" value="Tmem141_sf"/>
</dbReference>
<dbReference type="EMBL" id="GG666599">
    <property type="protein sequence ID" value="EEN50886.1"/>
    <property type="molecule type" value="Genomic_DNA"/>
</dbReference>
<keyword evidence="2" id="KW-0472">Membrane</keyword>
<evidence type="ECO:0000256" key="2">
    <source>
        <dbReference type="SAM" id="Phobius"/>
    </source>
</evidence>
<dbReference type="Pfam" id="PF15110">
    <property type="entry name" value="TMEM141"/>
    <property type="match status" value="2"/>
</dbReference>
<keyword evidence="2" id="KW-1133">Transmembrane helix</keyword>
<dbReference type="Gene3D" id="1.10.3350.20">
    <property type="entry name" value="Tmem141 protein family"/>
    <property type="match status" value="2"/>
</dbReference>
<evidence type="ECO:0000256" key="1">
    <source>
        <dbReference type="SAM" id="MobiDB-lite"/>
    </source>
</evidence>
<feature type="region of interest" description="Disordered" evidence="1">
    <location>
        <begin position="153"/>
        <end position="195"/>
    </location>
</feature>
<gene>
    <name evidence="3" type="ORF">BRAFLDRAFT_86043</name>
</gene>
<dbReference type="PANTHER" id="PTHR47229:SF1">
    <property type="entry name" value="TRANSMEMBRANE PROTEIN 141"/>
    <property type="match status" value="1"/>
</dbReference>
<dbReference type="AlphaFoldDB" id="C3Z9F7"/>
<feature type="transmembrane region" description="Helical" evidence="2">
    <location>
        <begin position="12"/>
        <end position="33"/>
    </location>
</feature>
<feature type="transmembrane region" description="Helical" evidence="2">
    <location>
        <begin position="114"/>
        <end position="132"/>
    </location>
</feature>
<proteinExistence type="predicted"/>
<feature type="non-terminal residue" evidence="3">
    <location>
        <position position="1"/>
    </location>
</feature>
<name>C3Z9F7_BRAFL</name>
<feature type="compositionally biased region" description="Polar residues" evidence="1">
    <location>
        <begin position="177"/>
        <end position="188"/>
    </location>
</feature>